<dbReference type="Proteomes" id="UP000636755">
    <property type="component" value="Unassembled WGS sequence"/>
</dbReference>
<accession>A0ABR7HJR5</accession>
<comment type="caution">
    <text evidence="2">The sequence shown here is derived from an EMBL/GenBank/DDBJ whole genome shotgun (WGS) entry which is preliminary data.</text>
</comment>
<name>A0ABR7HJR5_9FIRM</name>
<dbReference type="EMBL" id="JACOPS010000001">
    <property type="protein sequence ID" value="MBC5727746.1"/>
    <property type="molecule type" value="Genomic_DNA"/>
</dbReference>
<protein>
    <submittedName>
        <fullName evidence="2">Uncharacterized protein</fullName>
    </submittedName>
</protein>
<dbReference type="RefSeq" id="WP_186934977.1">
    <property type="nucleotide sequence ID" value="NZ_JACOPS010000001.1"/>
</dbReference>
<gene>
    <name evidence="2" type="ORF">H8R91_04245</name>
</gene>
<reference evidence="2 3" key="1">
    <citation type="submission" date="2020-08" db="EMBL/GenBank/DDBJ databases">
        <title>Genome public.</title>
        <authorList>
            <person name="Liu C."/>
            <person name="Sun Q."/>
        </authorList>
    </citation>
    <scope>NUCLEOTIDE SEQUENCE [LARGE SCALE GENOMIC DNA]</scope>
    <source>
        <strain evidence="2 3">NSJ-71</strain>
    </source>
</reference>
<keyword evidence="3" id="KW-1185">Reference proteome</keyword>
<organism evidence="2 3">
    <name type="scientific">Ruminococcus intestinalis</name>
    <dbReference type="NCBI Taxonomy" id="2763066"/>
    <lineage>
        <taxon>Bacteria</taxon>
        <taxon>Bacillati</taxon>
        <taxon>Bacillota</taxon>
        <taxon>Clostridia</taxon>
        <taxon>Eubacteriales</taxon>
        <taxon>Oscillospiraceae</taxon>
        <taxon>Ruminococcus</taxon>
    </lineage>
</organism>
<evidence type="ECO:0000313" key="2">
    <source>
        <dbReference type="EMBL" id="MBC5727746.1"/>
    </source>
</evidence>
<evidence type="ECO:0000256" key="1">
    <source>
        <dbReference type="SAM" id="Coils"/>
    </source>
</evidence>
<sequence>MEYWKNLGYSDEEAMAMYYNTAGEREARDVSARRDYNAEQRKNIRPDIDRKDVVFANSGDAGYSADKDFTKYDNLETLDDKEIKVYNKRGWAYGLFNREDMKLLNEKFSELDRRLNSRTDNMLADGTRIVEVNNKIVSIGGTYNDPEIYSVLLINAENETYAEYVKEEILGYVNEQRNYSRRKYEEIWETTPFVYGEENIRHYNAYDYIYKKGGDDTGLRATLPGDFSRYGYNKESNIRGTSDANAKGEVSAVQLDEDTSDIKYATDDTINDWLDDESTPQGIDYEKAVEKNPVIAVAKIYKSAAQTAKSGLAQGKNVKLDEKEYLRIAGSIMQTYGIKGKYNPNYKKELASQLKNFVDSIGKKDANFTDLFEELVNDCKGGILLSGEYDTTLMREEREFVLDMLQGKVLLIKPRDVQQIEEDYGSVANYRKKMFGKTYVVVKNKESGKGYYIEDVITHIEENYPYLLNENADGDMGYLWLEDLVNNVLKPKYKNPYFEGENSFYETPETAAIQMAFECASKIINAKTEKLKADTKADKKLIKEIETSQKEAINIATEIAEAKNKQYRQELKEAKERNTELWKRNAKLSQEKKEEHRKRVEHSRELFSRLNKEKSKVRVEKNKNAYSNKIIEAQKAIIASHYKTIREEYNENREKTLYLNKLGKMCDRLTKRLDGKAKNNEYIPDNLKGPIIDVLSCFTVKDAKNATPGYFGEWNRIKEVGESVAELAKEYNNMKPEPTPSTDLEKKEKEKPQNTFIDIESISYKEPVNKQLENLKALVKGHNIYTLTSNELVAIYDTMQMLDESLRDAVQIIVDGRKQNFKELANEAMQEVKNNKARVDYSKMKNVLAAPAKQLGKSFVATHLDPVRYGRMLSNYHDDSIIYKLFSGLHEGENKAITIQQKAISRIKEVTLKYEKEIKGIQNEDVKEFDFRDVETGRRVPITKGVLLAIYLTDRQKSGHIHLLGGTEETYANEAGHYTVLPNLELSNKKLKRTANENSHKVRFNVESLKRIEKYVQNDKVLMELATAISEVYNQTLKQEINEVSMAKYGMKIATVKDYYPLKVDPNAGKYEKNLKTEFHDTRLKSRGFTKQRQWSDTPIVIDDALRNFVKQVKSVSEYCGLLIPIENFKKVYNYSDGSATLQSTIKERYGVSAEHYIDKLIGDLQQRADTIDNTFLDKIQSNYMGMKIAFNFGSMIKQVSAFPLANRYFGAKNVSLAAMNLFRNKVDFDLYNKYTSYLWYRKEGNGTVIGELSKEMSLTSKGMGFLDIVSKMDNRVASSLLYAAELHVEQTTDLKKGTDAFYREVARQFEKCIDETQPNNMVTSKPQYMRNKNLRRLSLNAFRSQNMAIGNTIFDSFFEMKARMADDKINSTAESKAAKKAAVLKFVSCCSGAISANLLLGALSLLSSICLYHRWDDLFDDEGNISGQKIALNYLDEVLNGIFGSFAMGDYLYSAVSSAIDIGKTYYGLQAMSVDSINDMVKDLISGKALDALKTLLDCLGIPGTNFARFGSSIYAYYNDVAKGSGRIITDSKGNVNTDYLHYYIVEDKKSGNDTRAEHYENMWKEILIEEKGKTESEATDYIKSKIVTALSADDDIEEAGVAKANGNLADYEKYRQKVIDYGFDSKDVQKAIDRFIKSEAKLVSEIEDNEDRKQELIDNGFNEKGAEFVINKINESKSDDETGSTSVFDDTSEENELVMYRYSDLFDALINGDTENYSMIENYLIEKGGKTKKEIKSAMRSTSRTDKLWGEYIEASTGNDRQRTRELVTQLTRIYGSWENAKTALKKYQNKIK</sequence>
<proteinExistence type="predicted"/>
<feature type="coiled-coil region" evidence="1">
    <location>
        <begin position="545"/>
        <end position="636"/>
    </location>
</feature>
<evidence type="ECO:0000313" key="3">
    <source>
        <dbReference type="Proteomes" id="UP000636755"/>
    </source>
</evidence>
<keyword evidence="1" id="KW-0175">Coiled coil</keyword>